<feature type="chain" id="PRO_5020774376" description="Fibronectin type-III domain-containing protein" evidence="2">
    <location>
        <begin position="32"/>
        <end position="689"/>
    </location>
</feature>
<evidence type="ECO:0000256" key="2">
    <source>
        <dbReference type="SAM" id="SignalP"/>
    </source>
</evidence>
<feature type="compositionally biased region" description="Polar residues" evidence="1">
    <location>
        <begin position="277"/>
        <end position="286"/>
    </location>
</feature>
<dbReference type="Proteomes" id="UP000309215">
    <property type="component" value="Unassembled WGS sequence"/>
</dbReference>
<keyword evidence="4" id="KW-1185">Reference proteome</keyword>
<accession>A0A4U1JFH4</accession>
<comment type="caution">
    <text evidence="3">The sequence shown here is derived from an EMBL/GenBank/DDBJ whole genome shotgun (WGS) entry which is preliminary data.</text>
</comment>
<dbReference type="SUPFAM" id="SSF63829">
    <property type="entry name" value="Calcium-dependent phosphotriesterase"/>
    <property type="match status" value="1"/>
</dbReference>
<evidence type="ECO:0008006" key="5">
    <source>
        <dbReference type="Google" id="ProtNLM"/>
    </source>
</evidence>
<gene>
    <name evidence="3" type="ORF">E8A74_10370</name>
</gene>
<proteinExistence type="predicted"/>
<evidence type="ECO:0000256" key="1">
    <source>
        <dbReference type="SAM" id="MobiDB-lite"/>
    </source>
</evidence>
<dbReference type="CDD" id="cd00063">
    <property type="entry name" value="FN3"/>
    <property type="match status" value="1"/>
</dbReference>
<organism evidence="3 4">
    <name type="scientific">Polyangium fumosum</name>
    <dbReference type="NCBI Taxonomy" id="889272"/>
    <lineage>
        <taxon>Bacteria</taxon>
        <taxon>Pseudomonadati</taxon>
        <taxon>Myxococcota</taxon>
        <taxon>Polyangia</taxon>
        <taxon>Polyangiales</taxon>
        <taxon>Polyangiaceae</taxon>
        <taxon>Polyangium</taxon>
    </lineage>
</organism>
<protein>
    <recommendedName>
        <fullName evidence="5">Fibronectin type-III domain-containing protein</fullName>
    </recommendedName>
</protein>
<feature type="region of interest" description="Disordered" evidence="1">
    <location>
        <begin position="270"/>
        <end position="291"/>
    </location>
</feature>
<feature type="signal peptide" evidence="2">
    <location>
        <begin position="1"/>
        <end position="31"/>
    </location>
</feature>
<dbReference type="Gene3D" id="2.60.40.650">
    <property type="match status" value="1"/>
</dbReference>
<name>A0A4U1JFH4_9BACT</name>
<dbReference type="InterPro" id="IPR015943">
    <property type="entry name" value="WD40/YVTN_repeat-like_dom_sf"/>
</dbReference>
<dbReference type="EMBL" id="SSMQ01000008">
    <property type="protein sequence ID" value="TKD09999.1"/>
    <property type="molecule type" value="Genomic_DNA"/>
</dbReference>
<dbReference type="InterPro" id="IPR003961">
    <property type="entry name" value="FN3_dom"/>
</dbReference>
<dbReference type="OrthoDB" id="175360at2"/>
<reference evidence="3 4" key="1">
    <citation type="submission" date="2019-04" db="EMBL/GenBank/DDBJ databases">
        <authorList>
            <person name="Li Y."/>
            <person name="Wang J."/>
        </authorList>
    </citation>
    <scope>NUCLEOTIDE SEQUENCE [LARGE SCALE GENOMIC DNA]</scope>
    <source>
        <strain evidence="3 4">DSM 14668</strain>
    </source>
</reference>
<dbReference type="Gene3D" id="2.130.10.10">
    <property type="entry name" value="YVTN repeat-like/Quinoprotein amine dehydrogenase"/>
    <property type="match status" value="1"/>
</dbReference>
<evidence type="ECO:0000313" key="4">
    <source>
        <dbReference type="Proteomes" id="UP000309215"/>
    </source>
</evidence>
<dbReference type="RefSeq" id="WP_136928798.1">
    <property type="nucleotide sequence ID" value="NZ_SSMQ01000008.1"/>
</dbReference>
<evidence type="ECO:0000313" key="3">
    <source>
        <dbReference type="EMBL" id="TKD09999.1"/>
    </source>
</evidence>
<keyword evidence="2" id="KW-0732">Signal</keyword>
<sequence length="689" mass="72233">MTSLSPGKLARLGIGALVLAAAVVPAKTASAVGTRTFQLDTIDELKGGDLTGVSVDSNGNVRAGLTLGSIPVQDASSVWSSVVLPDGSVLLGTGSDGKIFKVSGGKATLVATTGAMAVSALVLAWNGDVIAGTFPEGKLYRLPAGGGNGGPAAAFGDLPGAEDVWALAFDAKSKSLYAATGPEGKVFRVDQAGKAQVHFDSDEAHIVSLAVADDGTVYAGSNGKGLLYKITGPGRATVAYDFDADEVKAIAFGKNGAMFVVANKMNESFAPPKRNRTSSAGPQSTRPAKPGKGMLYRFGKDGIAEQLLTDNDTHYVSLAIDESGAPYVGTGAEGRLYTVDDAHVASLVADTDERQIGAVVVSGKQRFLATTDPVVFREIKGTGGADAVWTSKVLDAGLRATFGRLAWRSEGQLELSTRSGNTETPDATWSAWSSGLGAPGDVQSPPGRYVQIRARWGRDPKAVLREVTLYFVTDNARAVITSIDATAKNSGSKSAKMGIVASGGESPRPSSSVKLSWRVDNPDQDDLRYRVSYRLEGQNTWRSVQKPGEKLTRPELDWDTTGLPEGPYRILVEATDELSNPPDRVQKHALESATVLVDNTPPVYKALAIQGRKLKGEVVDGLGPIARIEVSIAGSDEWRPLFPSDGVLDEPAEAFEVDIASIVPPGAHIVAVRAYDSAGNLVTRDVEAK</sequence>
<dbReference type="AlphaFoldDB" id="A0A4U1JFH4"/>